<dbReference type="EMBL" id="CADCVT010000426">
    <property type="protein sequence ID" value="CAA9532174.1"/>
    <property type="molecule type" value="Genomic_DNA"/>
</dbReference>
<feature type="compositionally biased region" description="Basic residues" evidence="1">
    <location>
        <begin position="60"/>
        <end position="72"/>
    </location>
</feature>
<feature type="compositionally biased region" description="Basic residues" evidence="1">
    <location>
        <begin position="88"/>
        <end position="100"/>
    </location>
</feature>
<feature type="region of interest" description="Disordered" evidence="1">
    <location>
        <begin position="1"/>
        <end position="273"/>
    </location>
</feature>
<feature type="compositionally biased region" description="Basic residues" evidence="1">
    <location>
        <begin position="407"/>
        <end position="422"/>
    </location>
</feature>
<feature type="compositionally biased region" description="Basic residues" evidence="1">
    <location>
        <begin position="436"/>
        <end position="452"/>
    </location>
</feature>
<feature type="compositionally biased region" description="Basic and acidic residues" evidence="1">
    <location>
        <begin position="148"/>
        <end position="158"/>
    </location>
</feature>
<gene>
    <name evidence="2" type="ORF">AVDCRST_MAG85-3782</name>
</gene>
<feature type="compositionally biased region" description="Low complexity" evidence="1">
    <location>
        <begin position="73"/>
        <end position="84"/>
    </location>
</feature>
<feature type="non-terminal residue" evidence="2">
    <location>
        <position position="555"/>
    </location>
</feature>
<feature type="non-terminal residue" evidence="2">
    <location>
        <position position="1"/>
    </location>
</feature>
<feature type="compositionally biased region" description="Basic and acidic residues" evidence="1">
    <location>
        <begin position="476"/>
        <end position="487"/>
    </location>
</feature>
<organism evidence="2">
    <name type="scientific">uncultured Solirubrobacteraceae bacterium</name>
    <dbReference type="NCBI Taxonomy" id="1162706"/>
    <lineage>
        <taxon>Bacteria</taxon>
        <taxon>Bacillati</taxon>
        <taxon>Actinomycetota</taxon>
        <taxon>Thermoleophilia</taxon>
        <taxon>Solirubrobacterales</taxon>
        <taxon>Solirubrobacteraceae</taxon>
        <taxon>environmental samples</taxon>
    </lineage>
</organism>
<accession>A0A6J4TWF1</accession>
<dbReference type="GO" id="GO:0004824">
    <property type="term" value="F:lysine-tRNA ligase activity"/>
    <property type="evidence" value="ECO:0007669"/>
    <property type="project" value="UniProtKB-EC"/>
</dbReference>
<feature type="compositionally biased region" description="Basic residues" evidence="1">
    <location>
        <begin position="541"/>
        <end position="555"/>
    </location>
</feature>
<dbReference type="AlphaFoldDB" id="A0A6J4TWF1"/>
<name>A0A6J4TWF1_9ACTN</name>
<sequence>GTSRGRDERRAVERPRRRRRPSEPPGGPPRGADRLRVGHLAVGPDPHGQPARGVHDAPRRRGAARPRPRRRAPALLGRLRPPAQGAGGHRRVVRQVRRHAAGGDPRPGRRASFLGRPVHERLPRVDVRPRHRDARRAPVGAVPLGRLQRRDPPGDGRARARVRHPRRAADGRPPRRAGRGAPREVLPVQAVLRGVRQGRHVGRGVRRAGRHVQVPPRPRRDDEPRRRRADPRQARLEGRLADALAPRAGHVRAGGRGPPRAAGQLHRRPLADRARLRRARAGLGRLLVREDGRHGGEDVELGGRRRRPRRRAADPRARDRALDVHPAPAEPGLRDRPQARRRPAALRRVGRLRRACDRARPRRGRGGHAPPRDPHDGGRRRDVAPAGLVSAAVVRRRPDPGQPRADRAHRRVAPRRGGRPGRARAAPDLRDQLRDRARRARGSHRRARRLRRGGVGVARRADARGDRAPRRRPRRQLVDRRADDARLRGAQADARRRARRRPDARDQEGAARVLQGGLPPARGQGEGPAHPDAVALDRSRARPRAARCREHARRV</sequence>
<feature type="compositionally biased region" description="Basic and acidic residues" evidence="1">
    <location>
        <begin position="117"/>
        <end position="128"/>
    </location>
</feature>
<keyword evidence="2" id="KW-0436">Ligase</keyword>
<feature type="region of interest" description="Disordered" evidence="1">
    <location>
        <begin position="294"/>
        <end position="555"/>
    </location>
</feature>
<feature type="compositionally biased region" description="Basic residues" evidence="1">
    <location>
        <begin position="196"/>
        <end position="210"/>
    </location>
</feature>
<feature type="compositionally biased region" description="Basic and acidic residues" evidence="1">
    <location>
        <begin position="370"/>
        <end position="383"/>
    </location>
</feature>
<evidence type="ECO:0000313" key="2">
    <source>
        <dbReference type="EMBL" id="CAA9532174.1"/>
    </source>
</evidence>
<feature type="compositionally biased region" description="Basic and acidic residues" evidence="1">
    <location>
        <begin position="1"/>
        <end position="14"/>
    </location>
</feature>
<feature type="compositionally biased region" description="Basic and acidic residues" evidence="1">
    <location>
        <begin position="425"/>
        <end position="435"/>
    </location>
</feature>
<feature type="compositionally biased region" description="Basic and acidic residues" evidence="1">
    <location>
        <begin position="218"/>
        <end position="240"/>
    </location>
</feature>
<dbReference type="EC" id="6.1.1.6" evidence="2"/>
<feature type="compositionally biased region" description="Basic residues" evidence="1">
    <location>
        <begin position="339"/>
        <end position="353"/>
    </location>
</feature>
<feature type="compositionally biased region" description="Basic and acidic residues" evidence="1">
    <location>
        <begin position="459"/>
        <end position="468"/>
    </location>
</feature>
<keyword evidence="2" id="KW-0030">Aminoacyl-tRNA synthetase</keyword>
<protein>
    <submittedName>
        <fullName evidence="2">Lysyl-tRNA synthetase (Class I)</fullName>
        <ecNumber evidence="2">6.1.1.6</ecNumber>
    </submittedName>
</protein>
<feature type="compositionally biased region" description="Basic and acidic residues" evidence="1">
    <location>
        <begin position="294"/>
        <end position="303"/>
    </location>
</feature>
<evidence type="ECO:0000256" key="1">
    <source>
        <dbReference type="SAM" id="MobiDB-lite"/>
    </source>
</evidence>
<reference evidence="2" key="1">
    <citation type="submission" date="2020-02" db="EMBL/GenBank/DDBJ databases">
        <authorList>
            <person name="Meier V. D."/>
        </authorList>
    </citation>
    <scope>NUCLEOTIDE SEQUENCE</scope>
    <source>
        <strain evidence="2">AVDCRST_MAG85</strain>
    </source>
</reference>
<feature type="compositionally biased region" description="Basic and acidic residues" evidence="1">
    <location>
        <begin position="311"/>
        <end position="323"/>
    </location>
</feature>
<proteinExistence type="predicted"/>